<evidence type="ECO:0000256" key="10">
    <source>
        <dbReference type="HAMAP-Rule" id="MF_00321"/>
    </source>
</evidence>
<dbReference type="PANTHER" id="PTHR11649:SF13">
    <property type="entry name" value="ENGB-TYPE G DOMAIN-CONTAINING PROTEIN"/>
    <property type="match status" value="1"/>
</dbReference>
<evidence type="ECO:0000313" key="12">
    <source>
        <dbReference type="EMBL" id="MCP9292382.1"/>
    </source>
</evidence>
<dbReference type="InterPro" id="IPR006073">
    <property type="entry name" value="GTP-bd"/>
</dbReference>
<dbReference type="Gene3D" id="3.40.50.300">
    <property type="entry name" value="P-loop containing nucleotide triphosphate hydrolases"/>
    <property type="match status" value="1"/>
</dbReference>
<evidence type="ECO:0000256" key="1">
    <source>
        <dbReference type="ARBA" id="ARBA00001946"/>
    </source>
</evidence>
<comment type="function">
    <text evidence="10">Necessary for normal cell division and for the maintenance of normal septation.</text>
</comment>
<proteinExistence type="inferred from homology"/>
<dbReference type="InterPro" id="IPR030393">
    <property type="entry name" value="G_ENGB_dom"/>
</dbReference>
<keyword evidence="5 10" id="KW-0547">Nucleotide-binding</keyword>
<comment type="caution">
    <text evidence="12">The sequence shown here is derived from an EMBL/GenBank/DDBJ whole genome shotgun (WGS) entry which is preliminary data.</text>
</comment>
<dbReference type="InterPro" id="IPR027417">
    <property type="entry name" value="P-loop_NTPase"/>
</dbReference>
<evidence type="ECO:0000313" key="13">
    <source>
        <dbReference type="Proteomes" id="UP001139125"/>
    </source>
</evidence>
<name>A0A9X2L4X5_9BACT</name>
<dbReference type="Pfam" id="PF01926">
    <property type="entry name" value="MMR_HSR1"/>
    <property type="match status" value="1"/>
</dbReference>
<dbReference type="InterPro" id="IPR005225">
    <property type="entry name" value="Small_GTP-bd"/>
</dbReference>
<dbReference type="SUPFAM" id="SSF52540">
    <property type="entry name" value="P-loop containing nucleoside triphosphate hydrolases"/>
    <property type="match status" value="1"/>
</dbReference>
<keyword evidence="6" id="KW-0460">Magnesium</keyword>
<dbReference type="HAMAP" id="MF_00321">
    <property type="entry name" value="GTPase_EngB"/>
    <property type="match status" value="1"/>
</dbReference>
<dbReference type="RefSeq" id="WP_255135266.1">
    <property type="nucleotide sequence ID" value="NZ_JANDBC010000002.1"/>
</dbReference>
<comment type="cofactor">
    <cofactor evidence="1">
        <name>Mg(2+)</name>
        <dbReference type="ChEBI" id="CHEBI:18420"/>
    </cofactor>
</comment>
<dbReference type="GO" id="GO:0046872">
    <property type="term" value="F:metal ion binding"/>
    <property type="evidence" value="ECO:0007669"/>
    <property type="project" value="UniProtKB-KW"/>
</dbReference>
<evidence type="ECO:0000256" key="3">
    <source>
        <dbReference type="ARBA" id="ARBA00022618"/>
    </source>
</evidence>
<dbReference type="GO" id="GO:0000917">
    <property type="term" value="P:division septum assembly"/>
    <property type="evidence" value="ECO:0007669"/>
    <property type="project" value="UniProtKB-KW"/>
</dbReference>
<evidence type="ECO:0000256" key="5">
    <source>
        <dbReference type="ARBA" id="ARBA00022741"/>
    </source>
</evidence>
<keyword evidence="8 10" id="KW-0717">Septation</keyword>
<feature type="domain" description="EngB-type G" evidence="11">
    <location>
        <begin position="22"/>
        <end position="196"/>
    </location>
</feature>
<keyword evidence="9 10" id="KW-0131">Cell cycle</keyword>
<dbReference type="NCBIfam" id="TIGR00231">
    <property type="entry name" value="small_GTP"/>
    <property type="match status" value="1"/>
</dbReference>
<evidence type="ECO:0000256" key="4">
    <source>
        <dbReference type="ARBA" id="ARBA00022723"/>
    </source>
</evidence>
<dbReference type="PROSITE" id="PS51706">
    <property type="entry name" value="G_ENGB"/>
    <property type="match status" value="1"/>
</dbReference>
<comment type="similarity">
    <text evidence="2 10">Belongs to the TRAFAC class TrmE-Era-EngA-EngB-Septin-like GTPase superfamily. EngB GTPase family.</text>
</comment>
<evidence type="ECO:0000256" key="7">
    <source>
        <dbReference type="ARBA" id="ARBA00023134"/>
    </source>
</evidence>
<accession>A0A9X2L4X5</accession>
<sequence>MFNAQPKFITSATKLEECPPASLPEVCFAGRSNVGKSSLINALLNKKNIARTSNVPGKTQQMNYYKIGNEFFMVDLPGYGYAKVPKKERERWGKSIRNYLLDRESLSLILHVVDVRHEPSQLDEDFFYWMAMNEKPFSVVLSKSDKISRNKVNQSKARVRRILKEMNIEIPILPYSSDSREGVPEIKDLISEFVNHSK</sequence>
<keyword evidence="7 10" id="KW-0342">GTP-binding</keyword>
<dbReference type="GO" id="GO:0005525">
    <property type="term" value="F:GTP binding"/>
    <property type="evidence" value="ECO:0007669"/>
    <property type="project" value="UniProtKB-UniRule"/>
</dbReference>
<dbReference type="CDD" id="cd01876">
    <property type="entry name" value="YihA_EngB"/>
    <property type="match status" value="1"/>
</dbReference>
<evidence type="ECO:0000256" key="9">
    <source>
        <dbReference type="ARBA" id="ARBA00023306"/>
    </source>
</evidence>
<keyword evidence="4" id="KW-0479">Metal-binding</keyword>
<dbReference type="PANTHER" id="PTHR11649">
    <property type="entry name" value="MSS1/TRME-RELATED GTP-BINDING PROTEIN"/>
    <property type="match status" value="1"/>
</dbReference>
<evidence type="ECO:0000256" key="8">
    <source>
        <dbReference type="ARBA" id="ARBA00023210"/>
    </source>
</evidence>
<dbReference type="AlphaFoldDB" id="A0A9X2L4X5"/>
<keyword evidence="13" id="KW-1185">Reference proteome</keyword>
<evidence type="ECO:0000259" key="11">
    <source>
        <dbReference type="PROSITE" id="PS51706"/>
    </source>
</evidence>
<reference evidence="12" key="1">
    <citation type="submission" date="2022-06" db="EMBL/GenBank/DDBJ databases">
        <title>Gracilimonas sp. CAU 1638 isolated from sea sediment.</title>
        <authorList>
            <person name="Kim W."/>
        </authorList>
    </citation>
    <scope>NUCLEOTIDE SEQUENCE</scope>
    <source>
        <strain evidence="12">CAU 1638</strain>
    </source>
</reference>
<organism evidence="12 13">
    <name type="scientific">Gracilimonas sediminicola</name>
    <dbReference type="NCBI Taxonomy" id="2952158"/>
    <lineage>
        <taxon>Bacteria</taxon>
        <taxon>Pseudomonadati</taxon>
        <taxon>Balneolota</taxon>
        <taxon>Balneolia</taxon>
        <taxon>Balneolales</taxon>
        <taxon>Balneolaceae</taxon>
        <taxon>Gracilimonas</taxon>
    </lineage>
</organism>
<keyword evidence="3 10" id="KW-0132">Cell division</keyword>
<evidence type="ECO:0000256" key="6">
    <source>
        <dbReference type="ARBA" id="ARBA00022842"/>
    </source>
</evidence>
<dbReference type="EMBL" id="JANDBC010000002">
    <property type="protein sequence ID" value="MCP9292382.1"/>
    <property type="molecule type" value="Genomic_DNA"/>
</dbReference>
<dbReference type="InterPro" id="IPR019987">
    <property type="entry name" value="GTP-bd_ribosome_bio_YsxC"/>
</dbReference>
<dbReference type="NCBIfam" id="TIGR03598">
    <property type="entry name" value="GTPase_YsxC"/>
    <property type="match status" value="1"/>
</dbReference>
<dbReference type="Proteomes" id="UP001139125">
    <property type="component" value="Unassembled WGS sequence"/>
</dbReference>
<gene>
    <name evidence="12" type="primary">yihA</name>
    <name evidence="10" type="synonym">engB</name>
    <name evidence="12" type="ORF">NM125_12410</name>
</gene>
<protein>
    <recommendedName>
        <fullName evidence="10">Probable GTP-binding protein EngB</fullName>
    </recommendedName>
</protein>
<dbReference type="FunFam" id="3.40.50.300:FF:000098">
    <property type="entry name" value="Probable GTP-binding protein EngB"/>
    <property type="match status" value="1"/>
</dbReference>
<evidence type="ECO:0000256" key="2">
    <source>
        <dbReference type="ARBA" id="ARBA00009638"/>
    </source>
</evidence>